<comment type="pathway">
    <text evidence="1">Carotenoid biosynthesis; phytoene biosynthesis.</text>
</comment>
<dbReference type="EC" id="2.5.1.32" evidence="3"/>
<dbReference type="InterPro" id="IPR008949">
    <property type="entry name" value="Isoprenoid_synthase_dom_sf"/>
</dbReference>
<dbReference type="AlphaFoldDB" id="A0A6J4TY19"/>
<dbReference type="InterPro" id="IPR033904">
    <property type="entry name" value="Trans_IPPS_HH"/>
</dbReference>
<dbReference type="PANTHER" id="PTHR31480">
    <property type="entry name" value="BIFUNCTIONAL LYCOPENE CYCLASE/PHYTOENE SYNTHASE"/>
    <property type="match status" value="1"/>
</dbReference>
<dbReference type="SFLD" id="SFLDG01018">
    <property type="entry name" value="Squalene/Phytoene_Synthase_Lik"/>
    <property type="match status" value="1"/>
</dbReference>
<reference evidence="3" key="1">
    <citation type="submission" date="2020-02" db="EMBL/GenBank/DDBJ databases">
        <authorList>
            <person name="Meier V. D."/>
        </authorList>
    </citation>
    <scope>NUCLEOTIDE SEQUENCE</scope>
    <source>
        <strain evidence="3">AVDCRST_MAG30</strain>
    </source>
</reference>
<organism evidence="3">
    <name type="scientific">uncultured Solirubrobacteraceae bacterium</name>
    <dbReference type="NCBI Taxonomy" id="1162706"/>
    <lineage>
        <taxon>Bacteria</taxon>
        <taxon>Bacillati</taxon>
        <taxon>Actinomycetota</taxon>
        <taxon>Thermoleophilia</taxon>
        <taxon>Solirubrobacterales</taxon>
        <taxon>Solirubrobacteraceae</taxon>
        <taxon>environmental samples</taxon>
    </lineage>
</organism>
<accession>A0A6J4TY19</accession>
<dbReference type="InterPro" id="IPR044843">
    <property type="entry name" value="Trans_IPPS_bact-type"/>
</dbReference>
<dbReference type="Pfam" id="PF00494">
    <property type="entry name" value="SQS_PSY"/>
    <property type="match status" value="1"/>
</dbReference>
<dbReference type="CDD" id="cd00683">
    <property type="entry name" value="Trans_IPPS_HH"/>
    <property type="match status" value="1"/>
</dbReference>
<proteinExistence type="predicted"/>
<dbReference type="GO" id="GO:0004311">
    <property type="term" value="F:geranylgeranyl diphosphate synthase activity"/>
    <property type="evidence" value="ECO:0007669"/>
    <property type="project" value="InterPro"/>
</dbReference>
<evidence type="ECO:0000256" key="2">
    <source>
        <dbReference type="ARBA" id="ARBA00022679"/>
    </source>
</evidence>
<dbReference type="GO" id="GO:0051996">
    <property type="term" value="F:squalene synthase [NAD(P)H] activity"/>
    <property type="evidence" value="ECO:0007669"/>
    <property type="project" value="InterPro"/>
</dbReference>
<dbReference type="InterPro" id="IPR002060">
    <property type="entry name" value="Squ/phyt_synthse"/>
</dbReference>
<dbReference type="GO" id="GO:0016117">
    <property type="term" value="P:carotenoid biosynthetic process"/>
    <property type="evidence" value="ECO:0007669"/>
    <property type="project" value="UniProtKB-ARBA"/>
</dbReference>
<dbReference type="EMBL" id="CADCVS010000543">
    <property type="protein sequence ID" value="CAA9535317.1"/>
    <property type="molecule type" value="Genomic_DNA"/>
</dbReference>
<protein>
    <submittedName>
        <fullName evidence="3">Phytoene synthase</fullName>
        <ecNumber evidence="3">2.5.1.32</ecNumber>
    </submittedName>
</protein>
<dbReference type="SUPFAM" id="SSF48576">
    <property type="entry name" value="Terpenoid synthases"/>
    <property type="match status" value="1"/>
</dbReference>
<name>A0A6J4TY19_9ACTN</name>
<evidence type="ECO:0000313" key="3">
    <source>
        <dbReference type="EMBL" id="CAA9535317.1"/>
    </source>
</evidence>
<evidence type="ECO:0000256" key="1">
    <source>
        <dbReference type="ARBA" id="ARBA00004684"/>
    </source>
</evidence>
<dbReference type="Gene3D" id="1.10.600.10">
    <property type="entry name" value="Farnesyl Diphosphate Synthase"/>
    <property type="match status" value="1"/>
</dbReference>
<dbReference type="InterPro" id="IPR019845">
    <property type="entry name" value="Squalene/phytoene_synthase_CS"/>
</dbReference>
<dbReference type="PROSITE" id="PS01045">
    <property type="entry name" value="SQUALEN_PHYTOEN_SYN_2"/>
    <property type="match status" value="1"/>
</dbReference>
<keyword evidence="2 3" id="KW-0808">Transferase</keyword>
<dbReference type="UniPathway" id="UPA00799"/>
<dbReference type="SFLD" id="SFLDS00005">
    <property type="entry name" value="Isoprenoid_Synthase_Type_I"/>
    <property type="match status" value="1"/>
</dbReference>
<dbReference type="SFLD" id="SFLDG01212">
    <property type="entry name" value="Phytoene_synthase_like"/>
    <property type="match status" value="1"/>
</dbReference>
<sequence>MDPALQASYETCRRMHRRGDPTYYWATRRLPRDKRPPTHALYGYVRTADDIVDRPGGPDVAAQRRAALDAWEAELDRGLAAGHSEHRVVGALVDAGIRHALPLSELKAYMRSMRRDLDPVRMSTWEELEEYMHGSAGSVGRIMAPLLGVPERHHADFGRLGLAFQLTNFIRDVREDSELGRIYLPAEDRERFGVCDDDMARPRATAEVRALIAHEVARARALFAGAQAAVAATPGPVRPGIRLACAVYGRVLDRVEAIDFDVLGRGTGVRPWQLPGAALGALRP</sequence>
<gene>
    <name evidence="3" type="ORF">AVDCRST_MAG30-4170</name>
</gene>